<accession>A0A562RHC1</accession>
<dbReference type="AlphaFoldDB" id="A0A562RHC1"/>
<dbReference type="Proteomes" id="UP000316291">
    <property type="component" value="Unassembled WGS sequence"/>
</dbReference>
<protein>
    <submittedName>
        <fullName evidence="2">Uncharacterized protein</fullName>
    </submittedName>
</protein>
<gene>
    <name evidence="2" type="ORF">IQ16_04305</name>
</gene>
<dbReference type="OrthoDB" id="8235211at2"/>
<organism evidence="2 3">
    <name type="scientific">Bradyrhizobium huanghuaihaiense</name>
    <dbReference type="NCBI Taxonomy" id="990078"/>
    <lineage>
        <taxon>Bacteria</taxon>
        <taxon>Pseudomonadati</taxon>
        <taxon>Pseudomonadota</taxon>
        <taxon>Alphaproteobacteria</taxon>
        <taxon>Hyphomicrobiales</taxon>
        <taxon>Nitrobacteraceae</taxon>
        <taxon>Bradyrhizobium</taxon>
    </lineage>
</organism>
<reference evidence="2 3" key="1">
    <citation type="journal article" date="2015" name="Stand. Genomic Sci.">
        <title>Genomic Encyclopedia of Bacterial and Archaeal Type Strains, Phase III: the genomes of soil and plant-associated and newly described type strains.</title>
        <authorList>
            <person name="Whitman W.B."/>
            <person name="Woyke T."/>
            <person name="Klenk H.P."/>
            <person name="Zhou Y."/>
            <person name="Lilburn T.G."/>
            <person name="Beck B.J."/>
            <person name="De Vos P."/>
            <person name="Vandamme P."/>
            <person name="Eisen J.A."/>
            <person name="Garrity G."/>
            <person name="Hugenholtz P."/>
            <person name="Kyrpides N.C."/>
        </authorList>
    </citation>
    <scope>NUCLEOTIDE SEQUENCE [LARGE SCALE GENOMIC DNA]</scope>
    <source>
        <strain evidence="2 3">CGMCC 1.10948</strain>
    </source>
</reference>
<evidence type="ECO:0000313" key="2">
    <source>
        <dbReference type="EMBL" id="TWI68461.1"/>
    </source>
</evidence>
<evidence type="ECO:0000313" key="3">
    <source>
        <dbReference type="Proteomes" id="UP000316291"/>
    </source>
</evidence>
<name>A0A562RHC1_9BRAD</name>
<feature type="compositionally biased region" description="Low complexity" evidence="1">
    <location>
        <begin position="94"/>
        <end position="116"/>
    </location>
</feature>
<dbReference type="EMBL" id="VLLA01000010">
    <property type="protein sequence ID" value="TWI68461.1"/>
    <property type="molecule type" value="Genomic_DNA"/>
</dbReference>
<dbReference type="RefSeq" id="WP_145831735.1">
    <property type="nucleotide sequence ID" value="NZ_VLLA01000010.1"/>
</dbReference>
<feature type="region of interest" description="Disordered" evidence="1">
    <location>
        <begin position="94"/>
        <end position="133"/>
    </location>
</feature>
<evidence type="ECO:0000256" key="1">
    <source>
        <dbReference type="SAM" id="MobiDB-lite"/>
    </source>
</evidence>
<keyword evidence="3" id="KW-1185">Reference proteome</keyword>
<sequence length="133" mass="14385">MPIRQYFVWVGSVLLLSLFAADWLLPAPPAHSHSAIAPSERANLRIRSDHKWPERVVFDTAHAAVPLAAASGPEPNAVHDDLPLTAQRSPREAFAAVEEAPATTPTATNENGPAIRAKPRRPRARMTSAAKTD</sequence>
<proteinExistence type="predicted"/>
<comment type="caution">
    <text evidence="2">The sequence shown here is derived from an EMBL/GenBank/DDBJ whole genome shotgun (WGS) entry which is preliminary data.</text>
</comment>